<dbReference type="Proteomes" id="UP000294847">
    <property type="component" value="Chromosome 1"/>
</dbReference>
<gene>
    <name evidence="1" type="ORF">PoMZ_09375</name>
</gene>
<reference evidence="1 2" key="1">
    <citation type="journal article" date="2019" name="Mol. Biol. Evol.">
        <title>Blast fungal genomes show frequent chromosomal changes, gene gains and losses, and effector gene turnover.</title>
        <authorList>
            <person name="Gomez Luciano L.B."/>
            <person name="Jason Tsai I."/>
            <person name="Chuma I."/>
            <person name="Tosa Y."/>
            <person name="Chen Y.H."/>
            <person name="Li J.Y."/>
            <person name="Li M.Y."/>
            <person name="Jade Lu M.Y."/>
            <person name="Nakayashiki H."/>
            <person name="Li W.H."/>
        </authorList>
    </citation>
    <scope>NUCLEOTIDE SEQUENCE [LARGE SCALE GENOMIC DNA]</scope>
    <source>
        <strain evidence="1">MZ5-1-6</strain>
    </source>
</reference>
<dbReference type="AlphaFoldDB" id="A0A4P7MZK9"/>
<dbReference type="EMBL" id="CP034204">
    <property type="protein sequence ID" value="QBZ53686.1"/>
    <property type="molecule type" value="Genomic_DNA"/>
</dbReference>
<accession>A0A4P7MZK9</accession>
<proteinExistence type="predicted"/>
<evidence type="ECO:0000313" key="1">
    <source>
        <dbReference type="EMBL" id="QBZ53686.1"/>
    </source>
</evidence>
<sequence>MEAPAAGASVIGVISLALQPADSAIKLDSFIDTIMRAQGGIILGLEDIDNALAACLSRLDAIGRLVDEIDVIAAESR</sequence>
<organism evidence="1 2">
    <name type="scientific">Pyricularia oryzae</name>
    <name type="common">Rice blast fungus</name>
    <name type="synonym">Magnaporthe oryzae</name>
    <dbReference type="NCBI Taxonomy" id="318829"/>
    <lineage>
        <taxon>Eukaryota</taxon>
        <taxon>Fungi</taxon>
        <taxon>Dikarya</taxon>
        <taxon>Ascomycota</taxon>
        <taxon>Pezizomycotina</taxon>
        <taxon>Sordariomycetes</taxon>
        <taxon>Sordariomycetidae</taxon>
        <taxon>Magnaporthales</taxon>
        <taxon>Pyriculariaceae</taxon>
        <taxon>Pyricularia</taxon>
    </lineage>
</organism>
<evidence type="ECO:0000313" key="2">
    <source>
        <dbReference type="Proteomes" id="UP000294847"/>
    </source>
</evidence>
<name>A0A4P7MZK9_PYROR</name>
<protein>
    <submittedName>
        <fullName evidence="1">Uncharacterized protein</fullName>
    </submittedName>
</protein>